<accession>A0A2A6B9F2</accession>
<dbReference type="AlphaFoldDB" id="A0A2A6B9F2"/>
<evidence type="ECO:0000313" key="2">
    <source>
        <dbReference type="Proteomes" id="UP000005239"/>
    </source>
</evidence>
<dbReference type="Proteomes" id="UP000005239">
    <property type="component" value="Unassembled WGS sequence"/>
</dbReference>
<reference evidence="1" key="2">
    <citation type="submission" date="2022-06" db="UniProtKB">
        <authorList>
            <consortium name="EnsemblMetazoa"/>
        </authorList>
    </citation>
    <scope>IDENTIFICATION</scope>
    <source>
        <strain evidence="1">PS312</strain>
    </source>
</reference>
<proteinExistence type="predicted"/>
<dbReference type="EnsemblMetazoa" id="PPA35375.1">
    <property type="protein sequence ID" value="PPA35375.1"/>
    <property type="gene ID" value="WBGene00273744"/>
</dbReference>
<sequence>MDLSNVVLTDVHSEQTTFLNFAYTKFLKLSGKFTTELRMALHTLIKTVELSKLEMDILDDYSTSQPPPLILSHCQSNPMRFLLLFAILGQAHSHVYTAVNANRERKNQFGPFSVTNQDQCELACNCARGDASEPECSQLPKAIPSMDCRIYYYTASWCSFLGDFTMNTCILPIVSSSKNMRIIIRKHCRLAAHQEVCGASGPRNRAQPLVDHALTLLGPELALRDAEIVPANDANWFFCGTENIPLVVCPGEGSTTLSP</sequence>
<protein>
    <submittedName>
        <fullName evidence="1">Uncharacterized protein</fullName>
    </submittedName>
</protein>
<keyword evidence="2" id="KW-1185">Reference proteome</keyword>
<gene>
    <name evidence="1" type="primary">WBGene00273744</name>
</gene>
<organism evidence="1 2">
    <name type="scientific">Pristionchus pacificus</name>
    <name type="common">Parasitic nematode worm</name>
    <dbReference type="NCBI Taxonomy" id="54126"/>
    <lineage>
        <taxon>Eukaryota</taxon>
        <taxon>Metazoa</taxon>
        <taxon>Ecdysozoa</taxon>
        <taxon>Nematoda</taxon>
        <taxon>Chromadorea</taxon>
        <taxon>Rhabditida</taxon>
        <taxon>Rhabditina</taxon>
        <taxon>Diplogasteromorpha</taxon>
        <taxon>Diplogasteroidea</taxon>
        <taxon>Neodiplogasteridae</taxon>
        <taxon>Pristionchus</taxon>
    </lineage>
</organism>
<accession>A0A8R1YPM9</accession>
<name>A0A2A6B9F2_PRIPA</name>
<reference evidence="2" key="1">
    <citation type="journal article" date="2008" name="Nat. Genet.">
        <title>The Pristionchus pacificus genome provides a unique perspective on nematode lifestyle and parasitism.</title>
        <authorList>
            <person name="Dieterich C."/>
            <person name="Clifton S.W."/>
            <person name="Schuster L.N."/>
            <person name="Chinwalla A."/>
            <person name="Delehaunty K."/>
            <person name="Dinkelacker I."/>
            <person name="Fulton L."/>
            <person name="Fulton R."/>
            <person name="Godfrey J."/>
            <person name="Minx P."/>
            <person name="Mitreva M."/>
            <person name="Roeseler W."/>
            <person name="Tian H."/>
            <person name="Witte H."/>
            <person name="Yang S.P."/>
            <person name="Wilson R.K."/>
            <person name="Sommer R.J."/>
        </authorList>
    </citation>
    <scope>NUCLEOTIDE SEQUENCE [LARGE SCALE GENOMIC DNA]</scope>
    <source>
        <strain evidence="2">PS312</strain>
    </source>
</reference>
<evidence type="ECO:0000313" key="1">
    <source>
        <dbReference type="EnsemblMetazoa" id="PPA35375.1"/>
    </source>
</evidence>